<evidence type="ECO:0000313" key="1">
    <source>
        <dbReference type="EMBL" id="KAK9523416.1"/>
    </source>
</evidence>
<reference evidence="1 2" key="1">
    <citation type="journal article" date="2024" name="Genome Biol. Evol.">
        <title>Chromosome-level genome assembly of the viviparous eelpout Zoarces viviparus.</title>
        <authorList>
            <person name="Fuhrmann N."/>
            <person name="Brasseur M.V."/>
            <person name="Bakowski C.E."/>
            <person name="Podsiadlowski L."/>
            <person name="Prost S."/>
            <person name="Krehenwinkel H."/>
            <person name="Mayer C."/>
        </authorList>
    </citation>
    <scope>NUCLEOTIDE SEQUENCE [LARGE SCALE GENOMIC DNA]</scope>
    <source>
        <strain evidence="1">NO-MEL_2022_Ind0_liver</strain>
    </source>
</reference>
<dbReference type="EMBL" id="JBCEZU010000219">
    <property type="protein sequence ID" value="KAK9523416.1"/>
    <property type="molecule type" value="Genomic_DNA"/>
</dbReference>
<dbReference type="Proteomes" id="UP001488805">
    <property type="component" value="Unassembled WGS sequence"/>
</dbReference>
<organism evidence="1 2">
    <name type="scientific">Zoarces viviparus</name>
    <name type="common">Viviparous eelpout</name>
    <name type="synonym">Blennius viviparus</name>
    <dbReference type="NCBI Taxonomy" id="48416"/>
    <lineage>
        <taxon>Eukaryota</taxon>
        <taxon>Metazoa</taxon>
        <taxon>Chordata</taxon>
        <taxon>Craniata</taxon>
        <taxon>Vertebrata</taxon>
        <taxon>Euteleostomi</taxon>
        <taxon>Actinopterygii</taxon>
        <taxon>Neopterygii</taxon>
        <taxon>Teleostei</taxon>
        <taxon>Neoteleostei</taxon>
        <taxon>Acanthomorphata</taxon>
        <taxon>Eupercaria</taxon>
        <taxon>Perciformes</taxon>
        <taxon>Cottioidei</taxon>
        <taxon>Zoarcales</taxon>
        <taxon>Zoarcidae</taxon>
        <taxon>Zoarcinae</taxon>
        <taxon>Zoarces</taxon>
    </lineage>
</organism>
<evidence type="ECO:0000313" key="2">
    <source>
        <dbReference type="Proteomes" id="UP001488805"/>
    </source>
</evidence>
<name>A0AAW1EL15_ZOAVI</name>
<protein>
    <submittedName>
        <fullName evidence="1">Uncharacterized protein</fullName>
    </submittedName>
</protein>
<accession>A0AAW1EL15</accession>
<proteinExistence type="predicted"/>
<gene>
    <name evidence="1" type="ORF">VZT92_018408</name>
</gene>
<comment type="caution">
    <text evidence="1">The sequence shown here is derived from an EMBL/GenBank/DDBJ whole genome shotgun (WGS) entry which is preliminary data.</text>
</comment>
<keyword evidence="2" id="KW-1185">Reference proteome</keyword>
<dbReference type="AlphaFoldDB" id="A0AAW1EL15"/>
<sequence length="74" mass="7907">MVRLVFRPYTQVGRPICTSGPLRASTRVSSGFALPRHSSPSFGSYRAALTLHLPDGAGETGRWCARPRGAGIPP</sequence>